<dbReference type="InterPro" id="IPR010718">
    <property type="entry name" value="DUF1294"/>
</dbReference>
<evidence type="ECO:0000256" key="2">
    <source>
        <dbReference type="SAM" id="MobiDB-lite"/>
    </source>
</evidence>
<feature type="domain" description="Cold-shock" evidence="4">
    <location>
        <begin position="12"/>
        <end position="76"/>
    </location>
</feature>
<feature type="transmembrane region" description="Helical" evidence="3">
    <location>
        <begin position="139"/>
        <end position="158"/>
    </location>
</feature>
<dbReference type="CDD" id="cd04458">
    <property type="entry name" value="CSP_CDS"/>
    <property type="match status" value="1"/>
</dbReference>
<dbReference type="GO" id="GO:0005829">
    <property type="term" value="C:cytosol"/>
    <property type="evidence" value="ECO:0007669"/>
    <property type="project" value="UniProtKB-ARBA"/>
</dbReference>
<dbReference type="SUPFAM" id="SSF50249">
    <property type="entry name" value="Nucleic acid-binding proteins"/>
    <property type="match status" value="1"/>
</dbReference>
<dbReference type="InterPro" id="IPR002059">
    <property type="entry name" value="CSP_DNA-bd"/>
</dbReference>
<dbReference type="Pfam" id="PF06961">
    <property type="entry name" value="DUF1294"/>
    <property type="match status" value="1"/>
</dbReference>
<dbReference type="Pfam" id="PF00313">
    <property type="entry name" value="CSD"/>
    <property type="match status" value="1"/>
</dbReference>
<dbReference type="Gene3D" id="2.40.50.140">
    <property type="entry name" value="Nucleic acid-binding proteins"/>
    <property type="match status" value="1"/>
</dbReference>
<evidence type="ECO:0000259" key="4">
    <source>
        <dbReference type="SMART" id="SM00357"/>
    </source>
</evidence>
<comment type="subcellular location">
    <subcellularLocation>
        <location evidence="1">Cytoplasm</location>
    </subcellularLocation>
</comment>
<feature type="transmembrane region" description="Helical" evidence="3">
    <location>
        <begin position="201"/>
        <end position="223"/>
    </location>
</feature>
<dbReference type="InterPro" id="IPR011129">
    <property type="entry name" value="CSD"/>
</dbReference>
<organism evidence="5 6">
    <name type="scientific">Variovorax beijingensis</name>
    <dbReference type="NCBI Taxonomy" id="2496117"/>
    <lineage>
        <taxon>Bacteria</taxon>
        <taxon>Pseudomonadati</taxon>
        <taxon>Pseudomonadota</taxon>
        <taxon>Betaproteobacteria</taxon>
        <taxon>Burkholderiales</taxon>
        <taxon>Comamonadaceae</taxon>
        <taxon>Variovorax</taxon>
    </lineage>
</organism>
<keyword evidence="3" id="KW-0812">Transmembrane</keyword>
<dbReference type="InterPro" id="IPR019844">
    <property type="entry name" value="CSD_CS"/>
</dbReference>
<proteinExistence type="predicted"/>
<reference evidence="5 6" key="1">
    <citation type="submission" date="2018-11" db="EMBL/GenBank/DDBJ databases">
        <title>The genome of Variovorax sp T529.</title>
        <authorList>
            <person name="Gao J."/>
        </authorList>
    </citation>
    <scope>NUCLEOTIDE SEQUENCE [LARGE SCALE GENOMIC DNA]</scope>
    <source>
        <strain evidence="5 6">T529</strain>
    </source>
</reference>
<dbReference type="SMART" id="SM00357">
    <property type="entry name" value="CSP"/>
    <property type="match status" value="1"/>
</dbReference>
<evidence type="ECO:0000256" key="1">
    <source>
        <dbReference type="RuleBase" id="RU000408"/>
    </source>
</evidence>
<dbReference type="EMBL" id="RQXU01000003">
    <property type="protein sequence ID" value="RRH90486.1"/>
    <property type="molecule type" value="Genomic_DNA"/>
</dbReference>
<evidence type="ECO:0000313" key="5">
    <source>
        <dbReference type="EMBL" id="RRH90486.1"/>
    </source>
</evidence>
<accession>A0A3P3EWR4</accession>
<feature type="transmembrane region" description="Helical" evidence="3">
    <location>
        <begin position="114"/>
        <end position="133"/>
    </location>
</feature>
<name>A0A3P3EWR4_9BURK</name>
<dbReference type="Proteomes" id="UP000271590">
    <property type="component" value="Unassembled WGS sequence"/>
</dbReference>
<comment type="caution">
    <text evidence="5">The sequence shown here is derived from an EMBL/GenBank/DDBJ whole genome shotgun (WGS) entry which is preliminary data.</text>
</comment>
<gene>
    <name evidence="5" type="ORF">EH244_06985</name>
</gene>
<dbReference type="PROSITE" id="PS00352">
    <property type="entry name" value="CSD_1"/>
    <property type="match status" value="1"/>
</dbReference>
<evidence type="ECO:0000256" key="3">
    <source>
        <dbReference type="SAM" id="Phobius"/>
    </source>
</evidence>
<feature type="region of interest" description="Disordered" evidence="2">
    <location>
        <begin position="79"/>
        <end position="112"/>
    </location>
</feature>
<protein>
    <submittedName>
        <fullName evidence="5">DUF1294 domain-containing protein</fullName>
    </submittedName>
</protein>
<keyword evidence="3" id="KW-1133">Transmembrane helix</keyword>
<dbReference type="GO" id="GO:0003676">
    <property type="term" value="F:nucleic acid binding"/>
    <property type="evidence" value="ECO:0007669"/>
    <property type="project" value="InterPro"/>
</dbReference>
<dbReference type="AlphaFoldDB" id="A0A3P3EWR4"/>
<keyword evidence="3" id="KW-0472">Membrane</keyword>
<sequence length="233" mass="25269">MSSDFPHAMKRQGRLVRWEVDRGFGFIRSPEVPADVFVHLRDFVDRQLKPEVGMELGFDEIHVGGKGPRAMAVHAVGAAQPRARRPSMSPQVRRTPAGPGRRHEPATPSSSSSMLPIGVLLLGYAGLLGYGLWTARLPPIALGVLLLVSLLTFAVYGFDKSAAQAGRWRTAESTLHLLSLAGGWPGAWCAQRLFRHKSRKASFMAVYWATVLLNIAAVAAWVGKLLPASLLAG</sequence>
<evidence type="ECO:0000313" key="6">
    <source>
        <dbReference type="Proteomes" id="UP000271590"/>
    </source>
</evidence>
<dbReference type="InterPro" id="IPR012340">
    <property type="entry name" value="NA-bd_OB-fold"/>
</dbReference>